<reference evidence="5 6" key="1">
    <citation type="submission" date="2019-03" db="EMBL/GenBank/DDBJ databases">
        <title>Sequencing 25 genomes of Wallemia mellicola.</title>
        <authorList>
            <person name="Gostincar C."/>
        </authorList>
    </citation>
    <scope>NUCLEOTIDE SEQUENCE [LARGE SCALE GENOMIC DNA]</scope>
    <source>
        <strain evidence="4 7">EXF-1274</strain>
        <strain evidence="3 5">EXF-1277</strain>
        <strain evidence="2 6">EXF-8738</strain>
    </source>
</reference>
<protein>
    <submittedName>
        <fullName evidence="4">Uncharacterized protein</fullName>
    </submittedName>
</protein>
<dbReference type="Proteomes" id="UP000309601">
    <property type="component" value="Unassembled WGS sequence"/>
</dbReference>
<evidence type="ECO:0000313" key="7">
    <source>
        <dbReference type="Proteomes" id="UP000309601"/>
    </source>
</evidence>
<gene>
    <name evidence="4" type="ORF">E3Q02_04115</name>
    <name evidence="3" type="ORF">E3Q03_03963</name>
    <name evidence="2" type="ORF">E3Q10_03811</name>
</gene>
<evidence type="ECO:0000313" key="5">
    <source>
        <dbReference type="Proteomes" id="UP000305362"/>
    </source>
</evidence>
<dbReference type="EMBL" id="SPRV01000068">
    <property type="protein sequence ID" value="TIC59156.1"/>
    <property type="molecule type" value="Genomic_DNA"/>
</dbReference>
<evidence type="ECO:0000313" key="4">
    <source>
        <dbReference type="EMBL" id="TIC60889.1"/>
    </source>
</evidence>
<dbReference type="AlphaFoldDB" id="A0A4T0QDQ5"/>
<name>A0A4T0QDQ5_9BASI</name>
<evidence type="ECO:0000313" key="2">
    <source>
        <dbReference type="EMBL" id="TIC25185.1"/>
    </source>
</evidence>
<dbReference type="EMBL" id="SPRW01000071">
    <property type="protein sequence ID" value="TIC60889.1"/>
    <property type="molecule type" value="Genomic_DNA"/>
</dbReference>
<comment type="caution">
    <text evidence="4">The sequence shown here is derived from an EMBL/GenBank/DDBJ whole genome shotgun (WGS) entry which is preliminary data.</text>
</comment>
<dbReference type="Proteomes" id="UP000305362">
    <property type="component" value="Unassembled WGS sequence"/>
</dbReference>
<dbReference type="EMBL" id="SPRO01000060">
    <property type="protein sequence ID" value="TIC25185.1"/>
    <property type="molecule type" value="Genomic_DNA"/>
</dbReference>
<feature type="region of interest" description="Disordered" evidence="1">
    <location>
        <begin position="156"/>
        <end position="186"/>
    </location>
</feature>
<organism evidence="4 7">
    <name type="scientific">Wallemia mellicola</name>
    <dbReference type="NCBI Taxonomy" id="1708541"/>
    <lineage>
        <taxon>Eukaryota</taxon>
        <taxon>Fungi</taxon>
        <taxon>Dikarya</taxon>
        <taxon>Basidiomycota</taxon>
        <taxon>Wallemiomycotina</taxon>
        <taxon>Wallemiomycetes</taxon>
        <taxon>Wallemiales</taxon>
        <taxon>Wallemiaceae</taxon>
        <taxon>Wallemia</taxon>
    </lineage>
</organism>
<evidence type="ECO:0000256" key="1">
    <source>
        <dbReference type="SAM" id="MobiDB-lite"/>
    </source>
</evidence>
<evidence type="ECO:0000313" key="6">
    <source>
        <dbReference type="Proteomes" id="UP000305647"/>
    </source>
</evidence>
<evidence type="ECO:0000313" key="3">
    <source>
        <dbReference type="EMBL" id="TIC59156.1"/>
    </source>
</evidence>
<proteinExistence type="predicted"/>
<sequence>MSKFTVTHHSGYDKVYSGKFRSRHEYKYLHHESKFITRSSVTESLIGVTDDYYSVTLNGQTTIFTIARRVPSAPHYLSNSEVGVQIWSELNDMGKFALVDNTTLTEVASYEKHHYLDNEGFIILKDNQKAHRHTFIAVLLALRPFVDFEDTSSISKREARREARRRSRKFTSEYHGGYDNGGSGLF</sequence>
<accession>A0A4T0QDQ5</accession>
<dbReference type="Proteomes" id="UP000305647">
    <property type="component" value="Unassembled WGS sequence"/>
</dbReference>